<sequence length="301" mass="34460">MYPLLRYLAFVLFAFAMNGAYACSQQNCIEENSWQLGVAIGIGIRSNPLVDGDNIPLVILPDIAWYAKNSYFDNGELGYQWQVNNHYSFETFIRLDQQRALFSFYHPANILNPSQDVSSLQPLLPETPDESDEEFDRSGEEKLKYPSSQKISINNIAKRKWAINGGIRGHYYSESSEWQASIENDISNVHQGYVISLSYSHKWLLNKTQLKLQLGTDWKSEKLIDYYYGISDRDNSDDTTHYQGTASLEPYLSLHLLKPITQDWSLLANMSYKKLPSAMTSSPIVEESSIQRVFIGAAYRF</sequence>
<comment type="subcellular location">
    <subcellularLocation>
        <location evidence="1">Cell outer membrane</location>
    </subcellularLocation>
</comment>
<keyword evidence="3 7" id="KW-0732">Signal</keyword>
<dbReference type="Pfam" id="PF06629">
    <property type="entry name" value="MipA"/>
    <property type="match status" value="1"/>
</dbReference>
<dbReference type="PANTHER" id="PTHR38776:SF1">
    <property type="entry name" value="MLTA-INTERACTING PROTEIN-RELATED"/>
    <property type="match status" value="1"/>
</dbReference>
<feature type="region of interest" description="Disordered" evidence="6">
    <location>
        <begin position="121"/>
        <end position="141"/>
    </location>
</feature>
<dbReference type="RefSeq" id="WP_316025529.1">
    <property type="nucleotide sequence ID" value="NZ_JAWDIO010000002.1"/>
</dbReference>
<proteinExistence type="inferred from homology"/>
<evidence type="ECO:0000256" key="2">
    <source>
        <dbReference type="ARBA" id="ARBA00005722"/>
    </source>
</evidence>
<comment type="caution">
    <text evidence="8">The sequence shown here is derived from an EMBL/GenBank/DDBJ whole genome shotgun (WGS) entry which is preliminary data.</text>
</comment>
<reference evidence="8 9" key="1">
    <citation type="submission" date="2023-10" db="EMBL/GenBank/DDBJ databases">
        <title>Glaciecola aquimarina strain GGW-M5 nov., isolated from a coastal seawater.</title>
        <authorList>
            <person name="Bayburt H."/>
            <person name="Kim J.M."/>
            <person name="Choi B.J."/>
            <person name="Jeon C.O."/>
        </authorList>
    </citation>
    <scope>NUCLEOTIDE SEQUENCE [LARGE SCALE GENOMIC DNA]</scope>
    <source>
        <strain evidence="8 9">KCTC 32108</strain>
    </source>
</reference>
<organism evidence="8 9">
    <name type="scientific">Paraglaciecola aquimarina</name>
    <dbReference type="NCBI Taxonomy" id="1235557"/>
    <lineage>
        <taxon>Bacteria</taxon>
        <taxon>Pseudomonadati</taxon>
        <taxon>Pseudomonadota</taxon>
        <taxon>Gammaproteobacteria</taxon>
        <taxon>Alteromonadales</taxon>
        <taxon>Alteromonadaceae</taxon>
        <taxon>Paraglaciecola</taxon>
    </lineage>
</organism>
<keyword evidence="9" id="KW-1185">Reference proteome</keyword>
<comment type="similarity">
    <text evidence="2">Belongs to the MipA/OmpV family.</text>
</comment>
<dbReference type="PANTHER" id="PTHR38776">
    <property type="entry name" value="MLTA-INTERACTING PROTEIN-RELATED"/>
    <property type="match status" value="1"/>
</dbReference>
<evidence type="ECO:0000256" key="1">
    <source>
        <dbReference type="ARBA" id="ARBA00004442"/>
    </source>
</evidence>
<dbReference type="Proteomes" id="UP001247805">
    <property type="component" value="Unassembled WGS sequence"/>
</dbReference>
<feature type="chain" id="PRO_5046511268" evidence="7">
    <location>
        <begin position="23"/>
        <end position="301"/>
    </location>
</feature>
<evidence type="ECO:0000256" key="7">
    <source>
        <dbReference type="SAM" id="SignalP"/>
    </source>
</evidence>
<feature type="signal peptide" evidence="7">
    <location>
        <begin position="1"/>
        <end position="22"/>
    </location>
</feature>
<evidence type="ECO:0000256" key="3">
    <source>
        <dbReference type="ARBA" id="ARBA00022729"/>
    </source>
</evidence>
<protein>
    <submittedName>
        <fullName evidence="8">MipA/OmpV family protein</fullName>
    </submittedName>
</protein>
<dbReference type="InterPro" id="IPR010583">
    <property type="entry name" value="MipA"/>
</dbReference>
<keyword evidence="5" id="KW-0998">Cell outer membrane</keyword>
<evidence type="ECO:0000256" key="6">
    <source>
        <dbReference type="SAM" id="MobiDB-lite"/>
    </source>
</evidence>
<gene>
    <name evidence="8" type="ORF">RS130_08080</name>
</gene>
<keyword evidence="4" id="KW-0472">Membrane</keyword>
<evidence type="ECO:0000313" key="8">
    <source>
        <dbReference type="EMBL" id="MDU0353890.1"/>
    </source>
</evidence>
<accession>A0ABU3SV37</accession>
<dbReference type="EMBL" id="JAWDIO010000002">
    <property type="protein sequence ID" value="MDU0353890.1"/>
    <property type="molecule type" value="Genomic_DNA"/>
</dbReference>
<evidence type="ECO:0000256" key="4">
    <source>
        <dbReference type="ARBA" id="ARBA00023136"/>
    </source>
</evidence>
<dbReference type="PROSITE" id="PS51257">
    <property type="entry name" value="PROKAR_LIPOPROTEIN"/>
    <property type="match status" value="1"/>
</dbReference>
<evidence type="ECO:0000313" key="9">
    <source>
        <dbReference type="Proteomes" id="UP001247805"/>
    </source>
</evidence>
<name>A0ABU3SV37_9ALTE</name>
<evidence type="ECO:0000256" key="5">
    <source>
        <dbReference type="ARBA" id="ARBA00023237"/>
    </source>
</evidence>